<dbReference type="InterPro" id="IPR036188">
    <property type="entry name" value="FAD/NAD-bd_sf"/>
</dbReference>
<sequence length="418" mass="44439">MKFESIWAATAPVEPDLPALTTNAEASVLVIGGGFLGLSTALHLAEAGVDVMLLEAEAPGYGASGRNGGQVIPGLKDDPDALDRLFGPQATAFAGATADVLFDLVDRLSLDCDAARTGWIQAGSKRVHADILRPRMKQWAARGADVGWLDGGQMAAATGSDVFLNGWIDRRAGKVHPLKYAYGLARAAQAAGARIHARSPVAGLRRAGDGWLATLAAGHEVKTDRVVLATNAYTPPQLNRRLPRAIVPAHSFQVATAPLGEAQLAHILPGGAAVSEVRRVGTYFRIGPENRLMIGGRGSFAEPRGAEAFREIEAELARLFGQGMEVTHRWFGRLGMTPDHRLRLCALSGGLFAITGFNGRGVALSTALGKALAEHLAAGTPLPLPVERHIRTLPLHGMHRIYGSLVIEFERLRDALDR</sequence>
<keyword evidence="1" id="KW-0560">Oxidoreductase</keyword>
<dbReference type="Proteomes" id="UP000464495">
    <property type="component" value="Chromosome"/>
</dbReference>
<dbReference type="Gene3D" id="3.30.9.10">
    <property type="entry name" value="D-Amino Acid Oxidase, subunit A, domain 2"/>
    <property type="match status" value="1"/>
</dbReference>
<dbReference type="KEGG" id="amaq:GO499_11130"/>
<gene>
    <name evidence="3" type="ORF">GO499_11130</name>
</gene>
<reference evidence="3 4" key="1">
    <citation type="submission" date="2019-12" db="EMBL/GenBank/DDBJ databases">
        <title>Complete genome sequence of Algicella marina strain 9Alg 56(T) isolated from the red alga Tichocarpus crinitus.</title>
        <authorList>
            <person name="Kim S.-G."/>
            <person name="Nedashkovskaya O.I."/>
        </authorList>
    </citation>
    <scope>NUCLEOTIDE SEQUENCE [LARGE SCALE GENOMIC DNA]</scope>
    <source>
        <strain evidence="3 4">9Alg 56</strain>
    </source>
</reference>
<evidence type="ECO:0000313" key="4">
    <source>
        <dbReference type="Proteomes" id="UP000464495"/>
    </source>
</evidence>
<dbReference type="RefSeq" id="WP_161862249.1">
    <property type="nucleotide sequence ID" value="NZ_CP046620.1"/>
</dbReference>
<proteinExistence type="predicted"/>
<dbReference type="Pfam" id="PF01266">
    <property type="entry name" value="DAO"/>
    <property type="match status" value="1"/>
</dbReference>
<organism evidence="3 4">
    <name type="scientific">Algicella marina</name>
    <dbReference type="NCBI Taxonomy" id="2683284"/>
    <lineage>
        <taxon>Bacteria</taxon>
        <taxon>Pseudomonadati</taxon>
        <taxon>Pseudomonadota</taxon>
        <taxon>Alphaproteobacteria</taxon>
        <taxon>Rhodobacterales</taxon>
        <taxon>Paracoccaceae</taxon>
        <taxon>Algicella</taxon>
    </lineage>
</organism>
<dbReference type="GO" id="GO:0016491">
    <property type="term" value="F:oxidoreductase activity"/>
    <property type="evidence" value="ECO:0007669"/>
    <property type="project" value="UniProtKB-KW"/>
</dbReference>
<dbReference type="EMBL" id="CP046620">
    <property type="protein sequence ID" value="QHQ35689.1"/>
    <property type="molecule type" value="Genomic_DNA"/>
</dbReference>
<dbReference type="SUPFAM" id="SSF51905">
    <property type="entry name" value="FAD/NAD(P)-binding domain"/>
    <property type="match status" value="1"/>
</dbReference>
<dbReference type="PANTHER" id="PTHR13847:SF281">
    <property type="entry name" value="FAD DEPENDENT OXIDOREDUCTASE DOMAIN-CONTAINING PROTEIN"/>
    <property type="match status" value="1"/>
</dbReference>
<evidence type="ECO:0000256" key="1">
    <source>
        <dbReference type="ARBA" id="ARBA00023002"/>
    </source>
</evidence>
<dbReference type="Gene3D" id="3.50.50.60">
    <property type="entry name" value="FAD/NAD(P)-binding domain"/>
    <property type="match status" value="1"/>
</dbReference>
<dbReference type="InterPro" id="IPR006076">
    <property type="entry name" value="FAD-dep_OxRdtase"/>
</dbReference>
<dbReference type="GO" id="GO:0005737">
    <property type="term" value="C:cytoplasm"/>
    <property type="evidence" value="ECO:0007669"/>
    <property type="project" value="TreeGrafter"/>
</dbReference>
<dbReference type="PANTHER" id="PTHR13847">
    <property type="entry name" value="SARCOSINE DEHYDROGENASE-RELATED"/>
    <property type="match status" value="1"/>
</dbReference>
<keyword evidence="4" id="KW-1185">Reference proteome</keyword>
<accession>A0A6P1T2Z8</accession>
<name>A0A6P1T2Z8_9RHOB</name>
<dbReference type="AlphaFoldDB" id="A0A6P1T2Z8"/>
<evidence type="ECO:0000313" key="3">
    <source>
        <dbReference type="EMBL" id="QHQ35689.1"/>
    </source>
</evidence>
<protein>
    <submittedName>
        <fullName evidence="3">FAD-dependent oxidoreductase</fullName>
    </submittedName>
</protein>
<evidence type="ECO:0000259" key="2">
    <source>
        <dbReference type="Pfam" id="PF01266"/>
    </source>
</evidence>
<feature type="domain" description="FAD dependent oxidoreductase" evidence="2">
    <location>
        <begin position="28"/>
        <end position="374"/>
    </location>
</feature>